<evidence type="ECO:0000256" key="2">
    <source>
        <dbReference type="ARBA" id="ARBA00005340"/>
    </source>
</evidence>
<evidence type="ECO:0000313" key="9">
    <source>
        <dbReference type="EMBL" id="SVD01196.1"/>
    </source>
</evidence>
<dbReference type="GO" id="GO:0008081">
    <property type="term" value="F:phosphoric diester hydrolase activity"/>
    <property type="evidence" value="ECO:0007669"/>
    <property type="project" value="TreeGrafter"/>
</dbReference>
<dbReference type="CDD" id="cd00019">
    <property type="entry name" value="AP2Ec"/>
    <property type="match status" value="1"/>
</dbReference>
<comment type="cofactor">
    <cofactor evidence="1">
        <name>Zn(2+)</name>
        <dbReference type="ChEBI" id="CHEBI:29105"/>
    </cofactor>
</comment>
<dbReference type="PANTHER" id="PTHR21445:SF0">
    <property type="entry name" value="APURINIC-APYRIMIDINIC ENDONUCLEASE"/>
    <property type="match status" value="1"/>
</dbReference>
<keyword evidence="4" id="KW-0227">DNA damage</keyword>
<feature type="non-terminal residue" evidence="9">
    <location>
        <position position="1"/>
    </location>
</feature>
<dbReference type="GO" id="GO:0008270">
    <property type="term" value="F:zinc ion binding"/>
    <property type="evidence" value="ECO:0007669"/>
    <property type="project" value="InterPro"/>
</dbReference>
<evidence type="ECO:0000256" key="4">
    <source>
        <dbReference type="ARBA" id="ARBA00022763"/>
    </source>
</evidence>
<organism evidence="9">
    <name type="scientific">marine metagenome</name>
    <dbReference type="NCBI Taxonomy" id="408172"/>
    <lineage>
        <taxon>unclassified sequences</taxon>
        <taxon>metagenomes</taxon>
        <taxon>ecological metagenomes</taxon>
    </lineage>
</organism>
<dbReference type="Pfam" id="PF01261">
    <property type="entry name" value="AP_endonuc_2"/>
    <property type="match status" value="1"/>
</dbReference>
<dbReference type="NCBIfam" id="TIGR00587">
    <property type="entry name" value="nfo"/>
    <property type="match status" value="1"/>
</dbReference>
<reference evidence="9" key="1">
    <citation type="submission" date="2018-05" db="EMBL/GenBank/DDBJ databases">
        <authorList>
            <person name="Lanie J.A."/>
            <person name="Ng W.-L."/>
            <person name="Kazmierczak K.M."/>
            <person name="Andrzejewski T.M."/>
            <person name="Davidsen T.M."/>
            <person name="Wayne K.J."/>
            <person name="Tettelin H."/>
            <person name="Glass J.I."/>
            <person name="Rusch D."/>
            <person name="Podicherti R."/>
            <person name="Tsui H.-C.T."/>
            <person name="Winkler M.E."/>
        </authorList>
    </citation>
    <scope>NUCLEOTIDE SEQUENCE</scope>
</reference>
<evidence type="ECO:0000256" key="7">
    <source>
        <dbReference type="ARBA" id="ARBA00023204"/>
    </source>
</evidence>
<gene>
    <name evidence="9" type="ORF">METZ01_LOCUS354050</name>
</gene>
<dbReference type="PANTHER" id="PTHR21445">
    <property type="entry name" value="ENDONUCLEASE IV ENDODEOXYRIBONUCLEASE IV"/>
    <property type="match status" value="1"/>
</dbReference>
<name>A0A382RU63_9ZZZZ</name>
<dbReference type="PROSITE" id="PS51432">
    <property type="entry name" value="AP_NUCLEASE_F2_4"/>
    <property type="match status" value="1"/>
</dbReference>
<dbReference type="AlphaFoldDB" id="A0A382RU63"/>
<keyword evidence="7" id="KW-0234">DNA repair</keyword>
<evidence type="ECO:0000259" key="8">
    <source>
        <dbReference type="Pfam" id="PF01261"/>
    </source>
</evidence>
<keyword evidence="3" id="KW-0479">Metal-binding</keyword>
<dbReference type="EMBL" id="UINC01124208">
    <property type="protein sequence ID" value="SVD01196.1"/>
    <property type="molecule type" value="Genomic_DNA"/>
</dbReference>
<protein>
    <recommendedName>
        <fullName evidence="8">Xylose isomerase-like TIM barrel domain-containing protein</fullName>
    </recommendedName>
</protein>
<dbReference type="Gene3D" id="3.20.20.150">
    <property type="entry name" value="Divalent-metal-dependent TIM barrel enzymes"/>
    <property type="match status" value="1"/>
</dbReference>
<comment type="similarity">
    <text evidence="2">Belongs to the AP endonuclease 2 family.</text>
</comment>
<keyword evidence="5" id="KW-0378">Hydrolase</keyword>
<evidence type="ECO:0000256" key="1">
    <source>
        <dbReference type="ARBA" id="ARBA00001947"/>
    </source>
</evidence>
<evidence type="ECO:0000256" key="5">
    <source>
        <dbReference type="ARBA" id="ARBA00022801"/>
    </source>
</evidence>
<dbReference type="SMART" id="SM00518">
    <property type="entry name" value="AP2Ec"/>
    <property type="match status" value="1"/>
</dbReference>
<dbReference type="PROSITE" id="PS00731">
    <property type="entry name" value="AP_NUCLEASE_F2_3"/>
    <property type="match status" value="1"/>
</dbReference>
<dbReference type="GO" id="GO:0006284">
    <property type="term" value="P:base-excision repair"/>
    <property type="evidence" value="ECO:0007669"/>
    <property type="project" value="TreeGrafter"/>
</dbReference>
<feature type="domain" description="Xylose isomerase-like TIM barrel" evidence="8">
    <location>
        <begin position="1"/>
        <end position="205"/>
    </location>
</feature>
<dbReference type="InterPro" id="IPR001719">
    <property type="entry name" value="AP_endonuc_2"/>
</dbReference>
<dbReference type="GO" id="GO:0003906">
    <property type="term" value="F:DNA-(apurinic or apyrimidinic site) endonuclease activity"/>
    <property type="evidence" value="ECO:0007669"/>
    <property type="project" value="TreeGrafter"/>
</dbReference>
<dbReference type="InterPro" id="IPR013022">
    <property type="entry name" value="Xyl_isomerase-like_TIM-brl"/>
</dbReference>
<dbReference type="InterPro" id="IPR018246">
    <property type="entry name" value="AP_endonuc_F2_Zn_BS"/>
</dbReference>
<sequence length="215" mass="24452">NMGSPEEKKLNMSRRAFLSELDRCDACGVEYVVFHPGSHMKTDEKECLSRISESLNYCLDKRPDGEVTVLIENTAGQGTNVGFRFEHLIGIIEGVEKKDRMGVCFDTQHGFASGYDIRTEKGWKETFDEFDKTVDLKWLKAFHINDSKKEFGSRVDRHESIGKGLLTMETFWCLVNDDRFTELPMLLETPVDDPSEYAVEIELLRGLVGSKKPAS</sequence>
<evidence type="ECO:0000256" key="6">
    <source>
        <dbReference type="ARBA" id="ARBA00022833"/>
    </source>
</evidence>
<proteinExistence type="inferred from homology"/>
<keyword evidence="6" id="KW-0862">Zinc</keyword>
<dbReference type="InterPro" id="IPR036237">
    <property type="entry name" value="Xyl_isomerase-like_sf"/>
</dbReference>
<dbReference type="FunFam" id="3.20.20.150:FF:000001">
    <property type="entry name" value="Probable endonuclease 4"/>
    <property type="match status" value="1"/>
</dbReference>
<dbReference type="GO" id="GO:0003677">
    <property type="term" value="F:DNA binding"/>
    <property type="evidence" value="ECO:0007669"/>
    <property type="project" value="InterPro"/>
</dbReference>
<accession>A0A382RU63</accession>
<dbReference type="SUPFAM" id="SSF51658">
    <property type="entry name" value="Xylose isomerase-like"/>
    <property type="match status" value="1"/>
</dbReference>
<evidence type="ECO:0000256" key="3">
    <source>
        <dbReference type="ARBA" id="ARBA00022723"/>
    </source>
</evidence>